<dbReference type="Proteomes" id="UP000255036">
    <property type="component" value="Unassembled WGS sequence"/>
</dbReference>
<protein>
    <recommendedName>
        <fullName evidence="1">Endonuclease/exonuclease/phosphatase domain-containing protein</fullName>
    </recommendedName>
</protein>
<dbReference type="OrthoDB" id="155529at2"/>
<dbReference type="InterPro" id="IPR036691">
    <property type="entry name" value="Endo/exonu/phosph_ase_sf"/>
</dbReference>
<reference evidence="2 3" key="1">
    <citation type="submission" date="2018-07" db="EMBL/GenBank/DDBJ databases">
        <title>Anaerosacharophilus polymeroproducens gen. nov. sp. nov., an anaerobic bacterium isolated from salt field.</title>
        <authorList>
            <person name="Kim W."/>
            <person name="Yang S.-H."/>
            <person name="Oh J."/>
            <person name="Lee J.-H."/>
            <person name="Kwon K.K."/>
        </authorList>
    </citation>
    <scope>NUCLEOTIDE SEQUENCE [LARGE SCALE GENOMIC DNA]</scope>
    <source>
        <strain evidence="2 3">MCWD5</strain>
    </source>
</reference>
<keyword evidence="3" id="KW-1185">Reference proteome</keyword>
<proteinExistence type="predicted"/>
<dbReference type="RefSeq" id="WP_115481788.1">
    <property type="nucleotide sequence ID" value="NZ_QRCT01000020.1"/>
</dbReference>
<evidence type="ECO:0000313" key="3">
    <source>
        <dbReference type="Proteomes" id="UP000255036"/>
    </source>
</evidence>
<dbReference type="SUPFAM" id="SSF56219">
    <property type="entry name" value="DNase I-like"/>
    <property type="match status" value="1"/>
</dbReference>
<name>A0A371AVP5_9FIRM</name>
<dbReference type="Gene3D" id="3.60.10.10">
    <property type="entry name" value="Endonuclease/exonuclease/phosphatase"/>
    <property type="match status" value="1"/>
</dbReference>
<organism evidence="2 3">
    <name type="scientific">Anaerosacchariphilus polymeriproducens</name>
    <dbReference type="NCBI Taxonomy" id="1812858"/>
    <lineage>
        <taxon>Bacteria</taxon>
        <taxon>Bacillati</taxon>
        <taxon>Bacillota</taxon>
        <taxon>Clostridia</taxon>
        <taxon>Lachnospirales</taxon>
        <taxon>Lachnospiraceae</taxon>
        <taxon>Anaerosacchariphilus</taxon>
    </lineage>
</organism>
<evidence type="ECO:0000313" key="2">
    <source>
        <dbReference type="EMBL" id="RDU23643.1"/>
    </source>
</evidence>
<dbReference type="InterPro" id="IPR005135">
    <property type="entry name" value="Endo/exonuclease/phosphatase"/>
</dbReference>
<sequence length="348" mass="40326">MIYYNVDKVYKSVEDMRKKKMTHMEILKKNLPEILRPDVDNSFSSCTRNEFSAVVFNMETGNRLDRIIPYLLKHMELKNADIILANELDYGMKRSLNLHTTRELAKVLNMNYAYGVEFITENAGKNQNELGMHGNAILSKYPLYNAFLIHLPIEYEWFYKEEDCRIGVRVAVAAEIELDGKRMGLCSVHLENRATPQGRERQLRFLLDELEKKLGNVPVLIGGDMNTNMVDGDSKGPFEYLRGKEQEQQHCLGMITAVEPLMKTALNYGYSYEDCNIMKKITRRKPMQDGSKVVLNLDWFFQKGLQCWDPKVVDTVFDHLKLEGGERYKQFDGQELSDHNAITVRCKI</sequence>
<feature type="domain" description="Endonuclease/exonuclease/phosphatase" evidence="1">
    <location>
        <begin position="57"/>
        <end position="236"/>
    </location>
</feature>
<accession>A0A371AVP5</accession>
<dbReference type="GO" id="GO:0003824">
    <property type="term" value="F:catalytic activity"/>
    <property type="evidence" value="ECO:0007669"/>
    <property type="project" value="InterPro"/>
</dbReference>
<dbReference type="AlphaFoldDB" id="A0A371AVP5"/>
<dbReference type="Pfam" id="PF03372">
    <property type="entry name" value="Exo_endo_phos"/>
    <property type="match status" value="1"/>
</dbReference>
<gene>
    <name evidence="2" type="ORF">DWV06_08655</name>
</gene>
<comment type="caution">
    <text evidence="2">The sequence shown here is derived from an EMBL/GenBank/DDBJ whole genome shotgun (WGS) entry which is preliminary data.</text>
</comment>
<evidence type="ECO:0000259" key="1">
    <source>
        <dbReference type="Pfam" id="PF03372"/>
    </source>
</evidence>
<dbReference type="EMBL" id="QRCT01000020">
    <property type="protein sequence ID" value="RDU23643.1"/>
    <property type="molecule type" value="Genomic_DNA"/>
</dbReference>